<protein>
    <submittedName>
        <fullName evidence="1">Uncharacterized protein</fullName>
    </submittedName>
</protein>
<accession>A0A381SR04</accession>
<dbReference type="AlphaFoldDB" id="A0A381SR04"/>
<reference evidence="1" key="1">
    <citation type="submission" date="2018-05" db="EMBL/GenBank/DDBJ databases">
        <authorList>
            <person name="Lanie J.A."/>
            <person name="Ng W.-L."/>
            <person name="Kazmierczak K.M."/>
            <person name="Andrzejewski T.M."/>
            <person name="Davidsen T.M."/>
            <person name="Wayne K.J."/>
            <person name="Tettelin H."/>
            <person name="Glass J.I."/>
            <person name="Rusch D."/>
            <person name="Podicherti R."/>
            <person name="Tsui H.-C.T."/>
            <person name="Winkler M.E."/>
        </authorList>
    </citation>
    <scope>NUCLEOTIDE SEQUENCE</scope>
</reference>
<name>A0A381SR04_9ZZZZ</name>
<proteinExistence type="predicted"/>
<dbReference type="EMBL" id="UINC01003450">
    <property type="protein sequence ID" value="SVA06432.1"/>
    <property type="molecule type" value="Genomic_DNA"/>
</dbReference>
<evidence type="ECO:0000313" key="1">
    <source>
        <dbReference type="EMBL" id="SVA06432.1"/>
    </source>
</evidence>
<organism evidence="1">
    <name type="scientific">marine metagenome</name>
    <dbReference type="NCBI Taxonomy" id="408172"/>
    <lineage>
        <taxon>unclassified sequences</taxon>
        <taxon>metagenomes</taxon>
        <taxon>ecological metagenomes</taxon>
    </lineage>
</organism>
<gene>
    <name evidence="1" type="ORF">METZ01_LOCUS59286</name>
</gene>
<sequence length="55" mass="6391">MIEIPVLISDLLRDRHMYSFINLIGSALCLRKMIVSIPVTSSPKFLDFIFVFELF</sequence>